<protein>
    <submittedName>
        <fullName evidence="2">Uncharacterized protein</fullName>
    </submittedName>
</protein>
<gene>
    <name evidence="2" type="ORF">CEXT_252911</name>
</gene>
<dbReference type="AlphaFoldDB" id="A0AAV4U6W6"/>
<evidence type="ECO:0000313" key="3">
    <source>
        <dbReference type="Proteomes" id="UP001054945"/>
    </source>
</evidence>
<feature type="compositionally biased region" description="Polar residues" evidence="1">
    <location>
        <begin position="44"/>
        <end position="55"/>
    </location>
</feature>
<dbReference type="EMBL" id="BPLR01012369">
    <property type="protein sequence ID" value="GIY53500.1"/>
    <property type="molecule type" value="Genomic_DNA"/>
</dbReference>
<accession>A0AAV4U6W6</accession>
<feature type="region of interest" description="Disordered" evidence="1">
    <location>
        <begin position="44"/>
        <end position="65"/>
    </location>
</feature>
<sequence length="100" mass="11497">MLFEIKIRKVLLLRNCITRSFIKKFQINVSNASANLWPKRVLNSTEASNPHSSGTHRGLRKRRNESPHEWPFLQPKLHPLKLCLGNAPLSPALIQWYGGK</sequence>
<organism evidence="2 3">
    <name type="scientific">Caerostris extrusa</name>
    <name type="common">Bark spider</name>
    <name type="synonym">Caerostris bankana</name>
    <dbReference type="NCBI Taxonomy" id="172846"/>
    <lineage>
        <taxon>Eukaryota</taxon>
        <taxon>Metazoa</taxon>
        <taxon>Ecdysozoa</taxon>
        <taxon>Arthropoda</taxon>
        <taxon>Chelicerata</taxon>
        <taxon>Arachnida</taxon>
        <taxon>Araneae</taxon>
        <taxon>Araneomorphae</taxon>
        <taxon>Entelegynae</taxon>
        <taxon>Araneoidea</taxon>
        <taxon>Araneidae</taxon>
        <taxon>Caerostris</taxon>
    </lineage>
</organism>
<evidence type="ECO:0000256" key="1">
    <source>
        <dbReference type="SAM" id="MobiDB-lite"/>
    </source>
</evidence>
<name>A0AAV4U6W6_CAEEX</name>
<reference evidence="2 3" key="1">
    <citation type="submission" date="2021-06" db="EMBL/GenBank/DDBJ databases">
        <title>Caerostris extrusa draft genome.</title>
        <authorList>
            <person name="Kono N."/>
            <person name="Arakawa K."/>
        </authorList>
    </citation>
    <scope>NUCLEOTIDE SEQUENCE [LARGE SCALE GENOMIC DNA]</scope>
</reference>
<proteinExistence type="predicted"/>
<evidence type="ECO:0000313" key="2">
    <source>
        <dbReference type="EMBL" id="GIY53500.1"/>
    </source>
</evidence>
<comment type="caution">
    <text evidence="2">The sequence shown here is derived from an EMBL/GenBank/DDBJ whole genome shotgun (WGS) entry which is preliminary data.</text>
</comment>
<keyword evidence="3" id="KW-1185">Reference proteome</keyword>
<dbReference type="Proteomes" id="UP001054945">
    <property type="component" value="Unassembled WGS sequence"/>
</dbReference>